<dbReference type="STRING" id="348780.NP_0058A"/>
<reference evidence="2 3" key="1">
    <citation type="journal article" date="2005" name="Genome Res.">
        <title>Living with two extremes: conclusions from the genome sequence of Natronomonas pharaonis.</title>
        <authorList>
            <person name="Falb M."/>
            <person name="Pfeiffer F."/>
            <person name="Palm P."/>
            <person name="Rodewald K."/>
            <person name="Hickmann V."/>
            <person name="Tittor J."/>
            <person name="Oesterhelt D."/>
        </authorList>
    </citation>
    <scope>NUCLEOTIDE SEQUENCE [LARGE SCALE GENOMIC DNA]</scope>
    <source>
        <strain evidence="3">ATCC 35678 / DSM 2160 / CIP 103997 / JCM 8858 / NBRC 14720 / NCIMB 2260 / Gabara</strain>
    </source>
</reference>
<dbReference type="RefSeq" id="WP_011321759.1">
    <property type="nucleotide sequence ID" value="NC_007426.1"/>
</dbReference>
<keyword evidence="3" id="KW-1185">Reference proteome</keyword>
<dbReference type="EnsemblBacteria" id="CAI48120">
    <property type="protein sequence ID" value="CAI48120"/>
    <property type="gene ID" value="NP_0058A"/>
</dbReference>
<dbReference type="Proteomes" id="UP000002698">
    <property type="component" value="Chromosome"/>
</dbReference>
<dbReference type="GeneID" id="3700748"/>
<sequence>MAGYYEQLLGAILASLLMGALASLHAAVTLHEGLVGGSLVATLFLYEALFRNPPVSPRKPAVASAAFFWHLGLLLLVFTL</sequence>
<dbReference type="InterPro" id="IPR058328">
    <property type="entry name" value="DUF8015"/>
</dbReference>
<name>A0A1U7ETA6_NATPD</name>
<dbReference type="OrthoDB" id="205887at2157"/>
<dbReference type="Pfam" id="PF26047">
    <property type="entry name" value="DUF8015"/>
    <property type="match status" value="1"/>
</dbReference>
<feature type="transmembrane region" description="Helical" evidence="1">
    <location>
        <begin position="61"/>
        <end position="79"/>
    </location>
</feature>
<dbReference type="EMBL" id="CR936257">
    <property type="protein sequence ID" value="CAI48120.1"/>
    <property type="molecule type" value="Genomic_DNA"/>
</dbReference>
<dbReference type="eggNOG" id="arCOG10814">
    <property type="taxonomic scope" value="Archaea"/>
</dbReference>
<dbReference type="KEGG" id="nph:NP_0058A"/>
<keyword evidence="1" id="KW-0472">Membrane</keyword>
<organism evidence="2 3">
    <name type="scientific">Natronomonas pharaonis (strain ATCC 35678 / DSM 2160 / CIP 103997 / JCM 8858 / NBRC 14720 / NCIMB 2260 / Gabara)</name>
    <name type="common">Halobacterium pharaonis</name>
    <dbReference type="NCBI Taxonomy" id="348780"/>
    <lineage>
        <taxon>Archaea</taxon>
        <taxon>Methanobacteriati</taxon>
        <taxon>Methanobacteriota</taxon>
        <taxon>Stenosarchaea group</taxon>
        <taxon>Halobacteria</taxon>
        <taxon>Halobacteriales</taxon>
        <taxon>Natronomonadaceae</taxon>
        <taxon>Natronomonas</taxon>
    </lineage>
</organism>
<protein>
    <submittedName>
        <fullName evidence="2">Uncharacterized protein</fullName>
    </submittedName>
</protein>
<gene>
    <name evidence="2" type="ordered locus">NP_0058A</name>
</gene>
<evidence type="ECO:0000313" key="3">
    <source>
        <dbReference type="Proteomes" id="UP000002698"/>
    </source>
</evidence>
<evidence type="ECO:0000256" key="1">
    <source>
        <dbReference type="SAM" id="Phobius"/>
    </source>
</evidence>
<proteinExistence type="predicted"/>
<dbReference type="AlphaFoldDB" id="A0A1U7ETA6"/>
<accession>A0A1U7ETA6</accession>
<evidence type="ECO:0000313" key="2">
    <source>
        <dbReference type="EMBL" id="CAI48120.1"/>
    </source>
</evidence>
<keyword evidence="1" id="KW-1133">Transmembrane helix</keyword>
<dbReference type="HOGENOM" id="CLU_172993_0_0_2"/>
<keyword evidence="1" id="KW-0812">Transmembrane</keyword>